<evidence type="ECO:0000256" key="7">
    <source>
        <dbReference type="ARBA" id="ARBA00023065"/>
    </source>
</evidence>
<dbReference type="GO" id="GO:0042910">
    <property type="term" value="F:xenobiotic transmembrane transporter activity"/>
    <property type="evidence" value="ECO:0007669"/>
    <property type="project" value="InterPro"/>
</dbReference>
<feature type="transmembrane region" description="Helical" evidence="10">
    <location>
        <begin position="50"/>
        <end position="75"/>
    </location>
</feature>
<feature type="transmembrane region" description="Helical" evidence="10">
    <location>
        <begin position="280"/>
        <end position="298"/>
    </location>
</feature>
<keyword evidence="3" id="KW-0050">Antiport</keyword>
<feature type="transmembrane region" description="Helical" evidence="10">
    <location>
        <begin position="12"/>
        <end position="30"/>
    </location>
</feature>
<comment type="subcellular location">
    <subcellularLocation>
        <location evidence="1">Cell membrane</location>
        <topology evidence="1">Multi-pass membrane protein</topology>
    </subcellularLocation>
</comment>
<feature type="transmembrane region" description="Helical" evidence="10">
    <location>
        <begin position="95"/>
        <end position="113"/>
    </location>
</feature>
<keyword evidence="12" id="KW-1185">Reference proteome</keyword>
<dbReference type="CDD" id="cd13138">
    <property type="entry name" value="MATE_yoeA_like"/>
    <property type="match status" value="1"/>
</dbReference>
<reference evidence="11 12" key="1">
    <citation type="submission" date="2018-06" db="EMBL/GenBank/DDBJ databases">
        <authorList>
            <consortium name="Pathogen Informatics"/>
            <person name="Doyle S."/>
        </authorList>
    </citation>
    <scope>NUCLEOTIDE SEQUENCE [LARGE SCALE GENOMIC DNA]</scope>
    <source>
        <strain evidence="11 12">NCTC10723</strain>
    </source>
</reference>
<feature type="transmembrane region" description="Helical" evidence="10">
    <location>
        <begin position="310"/>
        <end position="333"/>
    </location>
</feature>
<dbReference type="Pfam" id="PF01554">
    <property type="entry name" value="MatE"/>
    <property type="match status" value="2"/>
</dbReference>
<gene>
    <name evidence="11" type="primary">mepA_4</name>
    <name evidence="11" type="ORF">NCTC10723_00997</name>
</gene>
<dbReference type="InterPro" id="IPR002528">
    <property type="entry name" value="MATE_fam"/>
</dbReference>
<feature type="transmembrane region" description="Helical" evidence="10">
    <location>
        <begin position="189"/>
        <end position="212"/>
    </location>
</feature>
<evidence type="ECO:0000256" key="6">
    <source>
        <dbReference type="ARBA" id="ARBA00022989"/>
    </source>
</evidence>
<organism evidence="11 12">
    <name type="scientific">Fusobacterium necrogenes</name>
    <dbReference type="NCBI Taxonomy" id="858"/>
    <lineage>
        <taxon>Bacteria</taxon>
        <taxon>Fusobacteriati</taxon>
        <taxon>Fusobacteriota</taxon>
        <taxon>Fusobacteriia</taxon>
        <taxon>Fusobacteriales</taxon>
        <taxon>Fusobacteriaceae</taxon>
        <taxon>Fusobacterium</taxon>
    </lineage>
</organism>
<evidence type="ECO:0000256" key="4">
    <source>
        <dbReference type="ARBA" id="ARBA00022475"/>
    </source>
</evidence>
<keyword evidence="7" id="KW-0406">Ion transport</keyword>
<dbReference type="InterPro" id="IPR050222">
    <property type="entry name" value="MATE_MdtK"/>
</dbReference>
<keyword evidence="6 10" id="KW-1133">Transmembrane helix</keyword>
<dbReference type="GO" id="GO:0015297">
    <property type="term" value="F:antiporter activity"/>
    <property type="evidence" value="ECO:0007669"/>
    <property type="project" value="UniProtKB-KW"/>
</dbReference>
<feature type="transmembrane region" description="Helical" evidence="10">
    <location>
        <begin position="356"/>
        <end position="376"/>
    </location>
</feature>
<dbReference type="PANTHER" id="PTHR43298">
    <property type="entry name" value="MULTIDRUG RESISTANCE PROTEIN NORM-RELATED"/>
    <property type="match status" value="1"/>
</dbReference>
<feature type="transmembrane region" description="Helical" evidence="10">
    <location>
        <begin position="161"/>
        <end position="183"/>
    </location>
</feature>
<keyword evidence="5 10" id="KW-0812">Transmembrane</keyword>
<dbReference type="RefSeq" id="WP_115269938.1">
    <property type="nucleotide sequence ID" value="NZ_UGGU01000003.1"/>
</dbReference>
<feature type="transmembrane region" description="Helical" evidence="10">
    <location>
        <begin position="410"/>
        <end position="433"/>
    </location>
</feature>
<evidence type="ECO:0000256" key="10">
    <source>
        <dbReference type="SAM" id="Phobius"/>
    </source>
</evidence>
<evidence type="ECO:0000313" key="12">
    <source>
        <dbReference type="Proteomes" id="UP000255328"/>
    </source>
</evidence>
<dbReference type="EMBL" id="UGGU01000003">
    <property type="protein sequence ID" value="STO31543.1"/>
    <property type="molecule type" value="Genomic_DNA"/>
</dbReference>
<dbReference type="GO" id="GO:0006811">
    <property type="term" value="P:monoatomic ion transport"/>
    <property type="evidence" value="ECO:0007669"/>
    <property type="project" value="UniProtKB-KW"/>
</dbReference>
<feature type="transmembrane region" description="Helical" evidence="10">
    <location>
        <begin position="133"/>
        <end position="154"/>
    </location>
</feature>
<dbReference type="OrthoDB" id="9776324at2"/>
<accession>A0A377GXG3</accession>
<evidence type="ECO:0000256" key="8">
    <source>
        <dbReference type="ARBA" id="ARBA00023136"/>
    </source>
</evidence>
<sequence length="445" mass="49228">MTDLTTGSPTKQMLKFAIPVCLGNLFQLFYSLTDTRIVGSTLGENTLAAVGASTAISTLLIGFLTGLTNGFSIIIAQNFGAKNEKNIRKSIGGTFLLGFLTALFISFFSVTFLKPILNILNVSNEIFSQSYGYIKIILLGIIATMFYNAFAGILRAIGDTIAPLIFLVIACGFNIFLDLYFILNLKMGVVGAAWATVTSQGISVLFCVVYMWKKYPNLRLKKEDFKIDIQLVKKLYGSGLSMGMMMSLVYFGTLALQIAINALGTNTIVAHTAARKITEFFMLPFGVMSVTMATYCGQNKGAREYKRIKIGIWQALYITWVWCAFILILSYTISPQLVYLVTGTRISEIINIAEKYLKINTIFYFVPAIICILRNAMQGIGDLITPIFSSFIELVGKVAVAFFLTPSIGYMGIIVSEPIVWILMVIPLIVMIIKNPIFKERTVKI</sequence>
<keyword evidence="2" id="KW-0813">Transport</keyword>
<dbReference type="PANTHER" id="PTHR43298:SF2">
    <property type="entry name" value="FMN_FAD EXPORTER YEEO-RELATED"/>
    <property type="match status" value="1"/>
</dbReference>
<evidence type="ECO:0000256" key="3">
    <source>
        <dbReference type="ARBA" id="ARBA00022449"/>
    </source>
</evidence>
<proteinExistence type="predicted"/>
<feature type="transmembrane region" description="Helical" evidence="10">
    <location>
        <begin position="235"/>
        <end position="260"/>
    </location>
</feature>
<dbReference type="Proteomes" id="UP000255328">
    <property type="component" value="Unassembled WGS sequence"/>
</dbReference>
<evidence type="ECO:0000256" key="5">
    <source>
        <dbReference type="ARBA" id="ARBA00022692"/>
    </source>
</evidence>
<evidence type="ECO:0000256" key="9">
    <source>
        <dbReference type="ARBA" id="ARBA00031636"/>
    </source>
</evidence>
<evidence type="ECO:0000256" key="1">
    <source>
        <dbReference type="ARBA" id="ARBA00004651"/>
    </source>
</evidence>
<protein>
    <recommendedName>
        <fullName evidence="9">Multidrug-efflux transporter</fullName>
    </recommendedName>
</protein>
<dbReference type="PIRSF" id="PIRSF006603">
    <property type="entry name" value="DinF"/>
    <property type="match status" value="1"/>
</dbReference>
<dbReference type="InterPro" id="IPR048279">
    <property type="entry name" value="MdtK-like"/>
</dbReference>
<dbReference type="AlphaFoldDB" id="A0A377GXG3"/>
<keyword evidence="8 10" id="KW-0472">Membrane</keyword>
<feature type="transmembrane region" description="Helical" evidence="10">
    <location>
        <begin position="383"/>
        <end position="404"/>
    </location>
</feature>
<evidence type="ECO:0000256" key="2">
    <source>
        <dbReference type="ARBA" id="ARBA00022448"/>
    </source>
</evidence>
<name>A0A377GXG3_9FUSO</name>
<keyword evidence="4" id="KW-1003">Cell membrane</keyword>
<dbReference type="GO" id="GO:0005886">
    <property type="term" value="C:plasma membrane"/>
    <property type="evidence" value="ECO:0007669"/>
    <property type="project" value="UniProtKB-SubCell"/>
</dbReference>
<evidence type="ECO:0000313" key="11">
    <source>
        <dbReference type="EMBL" id="STO31543.1"/>
    </source>
</evidence>
<dbReference type="NCBIfam" id="TIGR00797">
    <property type="entry name" value="matE"/>
    <property type="match status" value="1"/>
</dbReference>